<feature type="region of interest" description="Disordered" evidence="2">
    <location>
        <begin position="1"/>
        <end position="74"/>
    </location>
</feature>
<feature type="domain" description="CCHC-type" evidence="3">
    <location>
        <begin position="128"/>
        <end position="142"/>
    </location>
</feature>
<comment type="caution">
    <text evidence="4">The sequence shown here is derived from an EMBL/GenBank/DDBJ whole genome shotgun (WGS) entry which is preliminary data.</text>
</comment>
<evidence type="ECO:0000256" key="2">
    <source>
        <dbReference type="SAM" id="MobiDB-lite"/>
    </source>
</evidence>
<reference evidence="4 5" key="1">
    <citation type="submission" date="2020-10" db="EMBL/GenBank/DDBJ databases">
        <title>The Coptis chinensis genome and diversification of protoberbering-type alkaloids.</title>
        <authorList>
            <person name="Wang B."/>
            <person name="Shu S."/>
            <person name="Song C."/>
            <person name="Liu Y."/>
        </authorList>
    </citation>
    <scope>NUCLEOTIDE SEQUENCE [LARGE SCALE GENOMIC DNA]</scope>
    <source>
        <strain evidence="4">HL-2020</strain>
        <tissue evidence="4">Leaf</tissue>
    </source>
</reference>
<evidence type="ECO:0000259" key="3">
    <source>
        <dbReference type="PROSITE" id="PS50158"/>
    </source>
</evidence>
<dbReference type="PROSITE" id="PS50158">
    <property type="entry name" value="ZF_CCHC"/>
    <property type="match status" value="1"/>
</dbReference>
<gene>
    <name evidence="4" type="ORF">IFM89_018900</name>
</gene>
<evidence type="ECO:0000256" key="1">
    <source>
        <dbReference type="PROSITE-ProRule" id="PRU00047"/>
    </source>
</evidence>
<evidence type="ECO:0000313" key="4">
    <source>
        <dbReference type="EMBL" id="KAF9597454.1"/>
    </source>
</evidence>
<dbReference type="InterPro" id="IPR036875">
    <property type="entry name" value="Znf_CCHC_sf"/>
</dbReference>
<protein>
    <recommendedName>
        <fullName evidence="3">CCHC-type domain-containing protein</fullName>
    </recommendedName>
</protein>
<dbReference type="InterPro" id="IPR001878">
    <property type="entry name" value="Znf_CCHC"/>
</dbReference>
<dbReference type="EMBL" id="JADFTS010000007">
    <property type="protein sequence ID" value="KAF9597454.1"/>
    <property type="molecule type" value="Genomic_DNA"/>
</dbReference>
<evidence type="ECO:0000313" key="5">
    <source>
        <dbReference type="Proteomes" id="UP000631114"/>
    </source>
</evidence>
<organism evidence="4 5">
    <name type="scientific">Coptis chinensis</name>
    <dbReference type="NCBI Taxonomy" id="261450"/>
    <lineage>
        <taxon>Eukaryota</taxon>
        <taxon>Viridiplantae</taxon>
        <taxon>Streptophyta</taxon>
        <taxon>Embryophyta</taxon>
        <taxon>Tracheophyta</taxon>
        <taxon>Spermatophyta</taxon>
        <taxon>Magnoliopsida</taxon>
        <taxon>Ranunculales</taxon>
        <taxon>Ranunculaceae</taxon>
        <taxon>Coptidoideae</taxon>
        <taxon>Coptis</taxon>
    </lineage>
</organism>
<dbReference type="OrthoDB" id="1112616at2759"/>
<keyword evidence="1" id="KW-0479">Metal-binding</keyword>
<accession>A0A835HFH4</accession>
<feature type="compositionally biased region" description="Basic and acidic residues" evidence="2">
    <location>
        <begin position="52"/>
        <end position="72"/>
    </location>
</feature>
<dbReference type="SMART" id="SM00343">
    <property type="entry name" value="ZnF_C2HC"/>
    <property type="match status" value="2"/>
</dbReference>
<keyword evidence="5" id="KW-1185">Reference proteome</keyword>
<sequence length="149" mass="16680">MSSRGRGGVSRAGRTAHLSDIGTNVPVGPAPAHVPAGPAPAQPTPAANDNRPIWEHRRPKDYPKTESSDKGKRVYNKYDSQQQYIQKKQRIGSSSKPFFGRCHRCDRYGHKLEDCNMPEKLTGFFGNCYRCSKFGHKSDDCRVPEKYIG</sequence>
<proteinExistence type="predicted"/>
<keyword evidence="1" id="KW-0863">Zinc-finger</keyword>
<feature type="compositionally biased region" description="Gly residues" evidence="2">
    <location>
        <begin position="1"/>
        <end position="10"/>
    </location>
</feature>
<name>A0A835HFH4_9MAGN</name>
<feature type="compositionally biased region" description="Low complexity" evidence="2">
    <location>
        <begin position="25"/>
        <end position="36"/>
    </location>
</feature>
<dbReference type="Proteomes" id="UP000631114">
    <property type="component" value="Unassembled WGS sequence"/>
</dbReference>
<dbReference type="GO" id="GO:0003676">
    <property type="term" value="F:nucleic acid binding"/>
    <property type="evidence" value="ECO:0007669"/>
    <property type="project" value="InterPro"/>
</dbReference>
<dbReference type="Gene3D" id="4.10.60.10">
    <property type="entry name" value="Zinc finger, CCHC-type"/>
    <property type="match status" value="1"/>
</dbReference>
<dbReference type="AlphaFoldDB" id="A0A835HFH4"/>
<dbReference type="SUPFAM" id="SSF57756">
    <property type="entry name" value="Retrovirus zinc finger-like domains"/>
    <property type="match status" value="1"/>
</dbReference>
<keyword evidence="1" id="KW-0862">Zinc</keyword>
<dbReference type="GO" id="GO:0008270">
    <property type="term" value="F:zinc ion binding"/>
    <property type="evidence" value="ECO:0007669"/>
    <property type="project" value="UniProtKB-KW"/>
</dbReference>